<dbReference type="GO" id="GO:0042391">
    <property type="term" value="P:regulation of membrane potential"/>
    <property type="evidence" value="ECO:0007669"/>
    <property type="project" value="TreeGrafter"/>
</dbReference>
<feature type="transmembrane region" description="Helical" evidence="7">
    <location>
        <begin position="616"/>
        <end position="638"/>
    </location>
</feature>
<feature type="transmembrane region" description="Helical" evidence="7">
    <location>
        <begin position="723"/>
        <end position="743"/>
    </location>
</feature>
<feature type="transmembrane region" description="Helical" evidence="7">
    <location>
        <begin position="310"/>
        <end position="340"/>
    </location>
</feature>
<feature type="transmembrane region" description="Helical" evidence="7">
    <location>
        <begin position="169"/>
        <end position="202"/>
    </location>
</feature>
<feature type="transmembrane region" description="Helical" evidence="7">
    <location>
        <begin position="825"/>
        <end position="843"/>
    </location>
</feature>
<dbReference type="InterPro" id="IPR056770">
    <property type="entry name" value="Piezo_THU9_anchor"/>
</dbReference>
<proteinExistence type="inferred from homology"/>
<feature type="transmembrane region" description="Helical" evidence="7">
    <location>
        <begin position="530"/>
        <end position="557"/>
    </location>
</feature>
<dbReference type="InterPro" id="IPR027272">
    <property type="entry name" value="Piezo"/>
</dbReference>
<dbReference type="GO" id="GO:0005261">
    <property type="term" value="F:monoatomic cation channel activity"/>
    <property type="evidence" value="ECO:0007669"/>
    <property type="project" value="TreeGrafter"/>
</dbReference>
<feature type="transmembrane region" description="Helical" evidence="7">
    <location>
        <begin position="644"/>
        <end position="662"/>
    </location>
</feature>
<feature type="transmembrane region" description="Helical" evidence="7">
    <location>
        <begin position="1363"/>
        <end position="1382"/>
    </location>
</feature>
<protein>
    <recommendedName>
        <fullName evidence="13">Piezo non-specific cation channel R-Ras-binding domain-containing protein</fullName>
    </recommendedName>
</protein>
<feature type="transmembrane region" description="Helical" evidence="7">
    <location>
        <begin position="870"/>
        <end position="890"/>
    </location>
</feature>
<feature type="transmembrane region" description="Helical" evidence="7">
    <location>
        <begin position="479"/>
        <end position="495"/>
    </location>
</feature>
<evidence type="ECO:0000256" key="5">
    <source>
        <dbReference type="ARBA" id="ARBA00023136"/>
    </source>
</evidence>
<feature type="transmembrane region" description="Helical" evidence="7">
    <location>
        <begin position="62"/>
        <end position="85"/>
    </location>
</feature>
<feature type="transmembrane region" description="Helical" evidence="7">
    <location>
        <begin position="1973"/>
        <end position="1996"/>
    </location>
</feature>
<gene>
    <name evidence="11" type="ORF">PPRIM_AZ9-3.1.T0980172</name>
</gene>
<dbReference type="Pfam" id="PF23188">
    <property type="entry name" value="THU_Piezo1"/>
    <property type="match status" value="1"/>
</dbReference>
<dbReference type="GO" id="GO:0071260">
    <property type="term" value="P:cellular response to mechanical stimulus"/>
    <property type="evidence" value="ECO:0007669"/>
    <property type="project" value="TreeGrafter"/>
</dbReference>
<dbReference type="InterPro" id="IPR056768">
    <property type="entry name" value="THU_Piezo"/>
</dbReference>
<dbReference type="GO" id="GO:0016020">
    <property type="term" value="C:membrane"/>
    <property type="evidence" value="ECO:0007669"/>
    <property type="project" value="UniProtKB-SubCell"/>
</dbReference>
<evidence type="ECO:0000259" key="9">
    <source>
        <dbReference type="Pfam" id="PF23188"/>
    </source>
</evidence>
<feature type="compositionally biased region" description="Basic and acidic residues" evidence="6">
    <location>
        <begin position="1631"/>
        <end position="1654"/>
    </location>
</feature>
<feature type="transmembrane region" description="Helical" evidence="7">
    <location>
        <begin position="2458"/>
        <end position="2488"/>
    </location>
</feature>
<feature type="transmembrane region" description="Helical" evidence="7">
    <location>
        <begin position="1231"/>
        <end position="1249"/>
    </location>
</feature>
<feature type="region of interest" description="Disordered" evidence="6">
    <location>
        <begin position="1631"/>
        <end position="1665"/>
    </location>
</feature>
<feature type="transmembrane region" description="Helical" evidence="7">
    <location>
        <begin position="1261"/>
        <end position="1281"/>
    </location>
</feature>
<dbReference type="PANTHER" id="PTHR13167:SF25">
    <property type="entry name" value="PIEZO-TYPE MECHANOSENSITIVE ION CHANNEL COMPONENT"/>
    <property type="match status" value="1"/>
</dbReference>
<evidence type="ECO:0000313" key="11">
    <source>
        <dbReference type="EMBL" id="CAD8095438.1"/>
    </source>
</evidence>
<organism evidence="11 12">
    <name type="scientific">Paramecium primaurelia</name>
    <dbReference type="NCBI Taxonomy" id="5886"/>
    <lineage>
        <taxon>Eukaryota</taxon>
        <taxon>Sar</taxon>
        <taxon>Alveolata</taxon>
        <taxon>Ciliophora</taxon>
        <taxon>Intramacronucleata</taxon>
        <taxon>Oligohymenophorea</taxon>
        <taxon>Peniculida</taxon>
        <taxon>Parameciidae</taxon>
        <taxon>Paramecium</taxon>
    </lineage>
</organism>
<feature type="transmembrane region" description="Helical" evidence="7">
    <location>
        <begin position="1731"/>
        <end position="1748"/>
    </location>
</feature>
<comment type="caution">
    <text evidence="11">The sequence shown here is derived from an EMBL/GenBank/DDBJ whole genome shotgun (WGS) entry which is preliminary data.</text>
</comment>
<feature type="domain" description="Piezo non-specific cation channel cap" evidence="8">
    <location>
        <begin position="2272"/>
        <end position="2551"/>
    </location>
</feature>
<feature type="transmembrane region" description="Helical" evidence="7">
    <location>
        <begin position="789"/>
        <end position="813"/>
    </location>
</feature>
<evidence type="ECO:0000256" key="3">
    <source>
        <dbReference type="ARBA" id="ARBA00022692"/>
    </source>
</evidence>
<evidence type="ECO:0000256" key="1">
    <source>
        <dbReference type="ARBA" id="ARBA00004141"/>
    </source>
</evidence>
<sequence length="2560" mass="306490">MRKRFHLNKWYHSLYYCLLLIISWYKVSYLSIINWIFYCIFTYYLGYKFLSEEILKKFKLIIKCHLIISLIISVYFVIGLFLSLLNSEIQLVMIERLNFNSEIYIFGYESVFALILCQLLLYLTLVVFLLLIYWNAQMPQYEWIEQNENYTFQQRKTSYLRQQSIMDKIIILIIVQLCLNDGLITLFLVLCMLVWLAIHFHILNKRNRFRYCQMVINSIIICSFIALLLLILSGQQKYSFSTLNGTLNIYRIFKLLSLVLMTSILILSMRAYHYQLIIGEEEQIEDLEKEIQKDMRLKISSLEIFLGENYFGVIMILSVFWISKQFSILRGLVYLILLIGQLKRKNYKATRRWQCAIAILYLAFVQFFLLKLFNVPQFKVNIYFQYLGVYEQPQFNPNELFAIWNYFYNRFNIIMIDLFYILIVSWLVYSQQTIDDRRRQKKINDLDSKDRPNREQNPSCWNNFKQNLSSLKYQVQKSFLIHFDEIVIIYCLITALSHADIFRGVFLIFFILYVFAQLEKRRKYMRNHLSIGYIILFILYSMQLMFLGSLTTLNFIFKFGGLDEVTQQFKFSFYFIYKYYDIIIGCVLLTFQIQVIQKSDHYQEYKKKLNDYNLDYLRQILQKNGLIFCQIIALIVAFIPPANLLSLIFIFFFQLFLYLYYIHGQLNIIMDRLYQYWPLMITLTLIILIVRYTYTIKFFYYFVELYFQQPTLLSDFGLDPDFNTLKLAGTGIALLVLCAYKRAYLAPLIEQQKQQKQIYKKDTLTYYFYCFYIKICVYSVYHIQKVTFMFSFFISVYQQSYIGFLFAIMIFLIMLNEMNNNWQNISIPILVIIFIQILIQYIFQAELLRNAQGQETISWIGIENQYQNKYWYLLIMFHLSEMLQVLNIMFKQQVNDYLSLFLISTDREITNLNLLQQLLHSLQQNIIQEQNSIESEASQQQQQIELQAKDENSQESIFYDELDEQNERFIKIQNYYSFKSNMQQEQFYYRIYPFYRALKFHQSIDNLFTQIGLEVCLFFIVITAYYQRNFFSVFYIVVASAFANKSHLLDRHSKLGNFGKAWGALCILQMLEVIRKYATLQWTPPSWDVRKPWWYFSYSCDPRGKESFNNDDPDDSTSDFMKCQTDWNYWLSLQGYTNWDLWINFIALLISLCYYRHFKTVQRRQQEQQIDDYLHPEREEIQANMMDKNDFTYEENRTKIMDFIKFFVFCYFYKFALIIFLLIGMSSDIESYTEVISCIYFFLAINLLYMSEKLEKERNIIWSKLILFNTIVMIAMSLYQAPFIKCPIIYENDRYYYDNMECVQIQLNNHYYNSDFFIFLQDEFQLLAKQTNDVLKKYEGVSTLDVIYMFLSHLLGLNKTLDFRFGFSKETLMAFFFLLGLIQRNIWAHPYMKQYVDPYLQRIQQQQKISAIQLIEGIHLKRIWDFKYVQAQKQVHESLQQRVQNRVEKWDNFFQFDDNNSLKKKTFFYLTPRREEQFQIIQFAEERSEDNQQHTSFDSEKFQGFKGEPKKLIKAEKITQQNKAPVIHLYDACCIVKYSINEKDLRLRLKKLKLLEEKRQLEKVYLNDRIGLINYHVGVIDEIDRKIIQVDNEIGQLFKVQQLRKSTSMRDIKMIPFEEFKDDRKSYEIHSERDEREQQISEEQSAKDFKKSEDDQTDEESSIIQPQKSFSEKLKDLIIYILTHETYIREQEQQQNEIDKKKLSVLIFVFVAHYFQVVCVLLMVFNACFNANIIALFYPFSAFLYGLLENPVPSKRYWNFLLIYTIIIISLKFIYQMPIFCDSPPYTFIGFSQEEACEPRVTTQQEKITRIDYVIGIRKYQGAETFMNAIWIELILFIALLIQRYLLQSQGIWDYMKLSLDQYFIPQFKQKVDDKSSEHQQQESSSKESEQESDDFSENHQVQEQQKEQQTIMISIQDTFTSVWQQIVKYYYRLFPHALSSIYIQRKYDPVTKQMIIKDGVVLPEQIKVGRDFYAPGFIICLIILVYFLLFYPNIIAKRSYAHITQGQSQRFSSEVIFVLLVVIIIIITDRALFIMRKVTKDPRNDKQNQSGNDIQKYTLMIKVAIYFILIIVVHYYFFFVIPQKTNKRFQESYYLIFAYILVCIYFMISSVQIRYGYPIQKYSQIFTNSHKPANSMAFKIYRMIPFLYELRVIIDWTFTTTALDLIQWFRLEDIFANLYICQAYQDSRIENHKLGDPRSSSDKCLNGCLYSMFIVFIIILPILIFSTLNPAVEINNITNGKFSIKAAFFGQDDKLFFTLFQVNDLELLDIPNEQFKKIQKIYGEIETSWQERMQKVRIKRFSDLEWNLPENYRDQIRNMIKSQEYQVEIQCEWVFQKSDSQGGAKSFTGQSIVQAPDTFVNNFGKILAPRAPDAVFDIKVLVPKFLYVGESAETQALRLEPVNIREEISYYQDIRLIHKKTSDFVFFELVPNDDSTDLKQIGASSQNRVEFFVLNELAFGSLIGALSTNMSIISIYATFVLTIGRFLRFAYDKISTRVMFEEMPETYELFDLCQSIYIARVDGDFIKEEIFYELLIRIYRSPEILFKMTGASIYDRQKK</sequence>
<dbReference type="EMBL" id="CAJJDM010000101">
    <property type="protein sequence ID" value="CAD8095438.1"/>
    <property type="molecule type" value="Genomic_DNA"/>
</dbReference>
<feature type="transmembrane region" description="Helical" evidence="7">
    <location>
        <begin position="1136"/>
        <end position="1155"/>
    </location>
</feature>
<keyword evidence="3 7" id="KW-0812">Transmembrane</keyword>
<evidence type="ECO:0000313" key="12">
    <source>
        <dbReference type="Proteomes" id="UP000688137"/>
    </source>
</evidence>
<comment type="subcellular location">
    <subcellularLocation>
        <location evidence="1">Membrane</location>
        <topology evidence="1">Multi-pass membrane protein</topology>
    </subcellularLocation>
</comment>
<feature type="transmembrane region" description="Helical" evidence="7">
    <location>
        <begin position="577"/>
        <end position="596"/>
    </location>
</feature>
<dbReference type="Pfam" id="PF12166">
    <property type="entry name" value="Piezo_cap"/>
    <property type="match status" value="1"/>
</dbReference>
<reference evidence="11" key="1">
    <citation type="submission" date="2021-01" db="EMBL/GenBank/DDBJ databases">
        <authorList>
            <consortium name="Genoscope - CEA"/>
            <person name="William W."/>
        </authorList>
    </citation>
    <scope>NUCLEOTIDE SEQUENCE</scope>
</reference>
<dbReference type="GO" id="GO:0050982">
    <property type="term" value="P:detection of mechanical stimulus"/>
    <property type="evidence" value="ECO:0007669"/>
    <property type="project" value="TreeGrafter"/>
</dbReference>
<dbReference type="Pfam" id="PF24874">
    <property type="entry name" value="Piezo_THU9_anchor"/>
    <property type="match status" value="1"/>
</dbReference>
<evidence type="ECO:0000256" key="7">
    <source>
        <dbReference type="SAM" id="Phobius"/>
    </source>
</evidence>
<evidence type="ECO:0008006" key="13">
    <source>
        <dbReference type="Google" id="ProtNLM"/>
    </source>
</evidence>
<feature type="transmembrane region" description="Helical" evidence="7">
    <location>
        <begin position="1206"/>
        <end position="1225"/>
    </location>
</feature>
<feature type="transmembrane region" description="Helical" evidence="7">
    <location>
        <begin position="1757"/>
        <end position="1775"/>
    </location>
</feature>
<keyword evidence="5 7" id="KW-0472">Membrane</keyword>
<dbReference type="PANTHER" id="PTHR13167">
    <property type="entry name" value="PIEZO-TYPE MECHANOSENSITIVE ION CHANNEL COMPONENT"/>
    <property type="match status" value="1"/>
</dbReference>
<dbReference type="GO" id="GO:0008381">
    <property type="term" value="F:mechanosensitive monoatomic ion channel activity"/>
    <property type="evidence" value="ECO:0007669"/>
    <property type="project" value="InterPro"/>
</dbReference>
<evidence type="ECO:0000259" key="10">
    <source>
        <dbReference type="Pfam" id="PF24874"/>
    </source>
</evidence>
<dbReference type="Proteomes" id="UP000688137">
    <property type="component" value="Unassembled WGS sequence"/>
</dbReference>
<evidence type="ECO:0000256" key="4">
    <source>
        <dbReference type="ARBA" id="ARBA00022989"/>
    </source>
</evidence>
<feature type="compositionally biased region" description="Basic and acidic residues" evidence="6">
    <location>
        <begin position="1875"/>
        <end position="1890"/>
    </location>
</feature>
<name>A0A8S1NS96_PARPR</name>
<feature type="transmembrane region" description="Helical" evidence="7">
    <location>
        <begin position="2094"/>
        <end position="2114"/>
    </location>
</feature>
<feature type="transmembrane region" description="Helical" evidence="7">
    <location>
        <begin position="105"/>
        <end position="134"/>
    </location>
</feature>
<feature type="transmembrane region" description="Helical" evidence="7">
    <location>
        <begin position="1829"/>
        <end position="1847"/>
    </location>
</feature>
<accession>A0A8S1NS96</accession>
<feature type="transmembrane region" description="Helical" evidence="7">
    <location>
        <begin position="2058"/>
        <end position="2082"/>
    </location>
</feature>
<feature type="transmembrane region" description="Helical" evidence="7">
    <location>
        <begin position="32"/>
        <end position="50"/>
    </location>
</feature>
<feature type="transmembrane region" description="Helical" evidence="7">
    <location>
        <begin position="1007"/>
        <end position="1026"/>
    </location>
</feature>
<feature type="transmembrane region" description="Helical" evidence="7">
    <location>
        <begin position="2209"/>
        <end position="2229"/>
    </location>
</feature>
<feature type="transmembrane region" description="Helical" evidence="7">
    <location>
        <begin position="407"/>
        <end position="429"/>
    </location>
</feature>
<feature type="transmembrane region" description="Helical" evidence="7">
    <location>
        <begin position="501"/>
        <end position="518"/>
    </location>
</feature>
<feature type="domain" description="Piezo THU9 and anchor" evidence="10">
    <location>
        <begin position="1971"/>
        <end position="2227"/>
    </location>
</feature>
<feature type="domain" description="Piezo transmembrane helical unit" evidence="9">
    <location>
        <begin position="1713"/>
        <end position="1854"/>
    </location>
</feature>
<feature type="transmembrane region" description="Helical" evidence="7">
    <location>
        <begin position="764"/>
        <end position="783"/>
    </location>
</feature>
<feature type="transmembrane region" description="Helical" evidence="7">
    <location>
        <begin position="1703"/>
        <end position="1725"/>
    </location>
</feature>
<feature type="transmembrane region" description="Helical" evidence="7">
    <location>
        <begin position="674"/>
        <end position="703"/>
    </location>
</feature>
<feature type="transmembrane region" description="Helical" evidence="7">
    <location>
        <begin position="2016"/>
        <end position="2037"/>
    </location>
</feature>
<keyword evidence="12" id="KW-1185">Reference proteome</keyword>
<feature type="transmembrane region" description="Helical" evidence="7">
    <location>
        <begin position="252"/>
        <end position="272"/>
    </location>
</feature>
<keyword evidence="4 7" id="KW-1133">Transmembrane helix</keyword>
<evidence type="ECO:0000256" key="2">
    <source>
        <dbReference type="ARBA" id="ARBA00007821"/>
    </source>
</evidence>
<evidence type="ECO:0000259" key="8">
    <source>
        <dbReference type="Pfam" id="PF12166"/>
    </source>
</evidence>
<feature type="transmembrane region" description="Helical" evidence="7">
    <location>
        <begin position="352"/>
        <end position="373"/>
    </location>
</feature>
<evidence type="ECO:0000256" key="6">
    <source>
        <dbReference type="SAM" id="MobiDB-lite"/>
    </source>
</evidence>
<feature type="transmembrane region" description="Helical" evidence="7">
    <location>
        <begin position="214"/>
        <end position="232"/>
    </location>
</feature>
<feature type="region of interest" description="Disordered" evidence="6">
    <location>
        <begin position="1875"/>
        <end position="1902"/>
    </location>
</feature>
<dbReference type="OMA" id="NRAKHKQ"/>
<dbReference type="InterPro" id="IPR031334">
    <property type="entry name" value="Piezo_cap_dom"/>
</dbReference>
<comment type="similarity">
    <text evidence="2">Belongs to the PIEZO (TC 1.A.75) family.</text>
</comment>